<dbReference type="Proteomes" id="UP001165089">
    <property type="component" value="Unassembled WGS sequence"/>
</dbReference>
<reference evidence="3 4" key="1">
    <citation type="journal article" date="2023" name="Antonie Van Leeuwenhoek">
        <title>Mesoterricola silvestris gen. nov., sp. nov., Mesoterricola sediminis sp. nov., Geothrix oryzae sp. nov., Geothrix edaphica sp. nov., Geothrix rubra sp. nov., and Geothrix limicola sp. nov., six novel members of Acidobacteriota isolated from soils.</title>
        <authorList>
            <person name="Itoh H."/>
            <person name="Sugisawa Y."/>
            <person name="Mise K."/>
            <person name="Xu Z."/>
            <person name="Kuniyasu M."/>
            <person name="Ushijima N."/>
            <person name="Kawano K."/>
            <person name="Kobayashi E."/>
            <person name="Shiratori Y."/>
            <person name="Masuda Y."/>
            <person name="Senoo K."/>
        </authorList>
    </citation>
    <scope>NUCLEOTIDE SEQUENCE [LARGE SCALE GENOMIC DNA]</scope>
    <source>
        <strain evidence="3 4">Red803</strain>
    </source>
</reference>
<protein>
    <recommendedName>
        <fullName evidence="2">Response regulatory domain-containing protein</fullName>
    </recommendedName>
</protein>
<dbReference type="EMBL" id="BSDD01000002">
    <property type="protein sequence ID" value="GLH69517.1"/>
    <property type="molecule type" value="Genomic_DNA"/>
</dbReference>
<dbReference type="Gene3D" id="3.40.50.2300">
    <property type="match status" value="1"/>
</dbReference>
<dbReference type="SUPFAM" id="SSF52172">
    <property type="entry name" value="CheY-like"/>
    <property type="match status" value="1"/>
</dbReference>
<dbReference type="RefSeq" id="WP_285723534.1">
    <property type="nucleotide sequence ID" value="NZ_BSDD01000002.1"/>
</dbReference>
<keyword evidence="4" id="KW-1185">Reference proteome</keyword>
<dbReference type="InterPro" id="IPR001789">
    <property type="entry name" value="Sig_transdc_resp-reg_receiver"/>
</dbReference>
<dbReference type="Pfam" id="PF00072">
    <property type="entry name" value="Response_reg"/>
    <property type="match status" value="1"/>
</dbReference>
<gene>
    <name evidence="3" type="ORF">GETHPA_10500</name>
</gene>
<evidence type="ECO:0000256" key="1">
    <source>
        <dbReference type="PROSITE-ProRule" id="PRU00169"/>
    </source>
</evidence>
<evidence type="ECO:0000313" key="3">
    <source>
        <dbReference type="EMBL" id="GLH69517.1"/>
    </source>
</evidence>
<dbReference type="CDD" id="cd00156">
    <property type="entry name" value="REC"/>
    <property type="match status" value="1"/>
</dbReference>
<proteinExistence type="predicted"/>
<name>A0ABQ5Q442_9BACT</name>
<organism evidence="3 4">
    <name type="scientific">Geothrix rubra</name>
    <dbReference type="NCBI Taxonomy" id="2927977"/>
    <lineage>
        <taxon>Bacteria</taxon>
        <taxon>Pseudomonadati</taxon>
        <taxon>Acidobacteriota</taxon>
        <taxon>Holophagae</taxon>
        <taxon>Holophagales</taxon>
        <taxon>Holophagaceae</taxon>
        <taxon>Geothrix</taxon>
    </lineage>
</organism>
<dbReference type="PANTHER" id="PTHR43228:SF1">
    <property type="entry name" value="TWO-COMPONENT RESPONSE REGULATOR ARR22"/>
    <property type="match status" value="1"/>
</dbReference>
<sequence length="129" mass="13869">MPSILLIEDDHDTAETLQAMLELDGHAVIRAENGRQGLALLQGGAAVDLVLTDIVMPDMEGISTIQHLRGLRPELPVVAMTARRDTPYLRAAKAMGARETLYKPFGRQALREILQRALAGGPSSSVEAG</sequence>
<dbReference type="SMART" id="SM00448">
    <property type="entry name" value="REC"/>
    <property type="match status" value="1"/>
</dbReference>
<dbReference type="InterPro" id="IPR052048">
    <property type="entry name" value="ST_Response_Regulator"/>
</dbReference>
<accession>A0ABQ5Q442</accession>
<dbReference type="PANTHER" id="PTHR43228">
    <property type="entry name" value="TWO-COMPONENT RESPONSE REGULATOR"/>
    <property type="match status" value="1"/>
</dbReference>
<dbReference type="InterPro" id="IPR011006">
    <property type="entry name" value="CheY-like_superfamily"/>
</dbReference>
<feature type="modified residue" description="4-aspartylphosphate" evidence="1">
    <location>
        <position position="53"/>
    </location>
</feature>
<evidence type="ECO:0000259" key="2">
    <source>
        <dbReference type="PROSITE" id="PS50110"/>
    </source>
</evidence>
<evidence type="ECO:0000313" key="4">
    <source>
        <dbReference type="Proteomes" id="UP001165089"/>
    </source>
</evidence>
<keyword evidence="1" id="KW-0597">Phosphoprotein</keyword>
<comment type="caution">
    <text evidence="3">The sequence shown here is derived from an EMBL/GenBank/DDBJ whole genome shotgun (WGS) entry which is preliminary data.</text>
</comment>
<dbReference type="PROSITE" id="PS50110">
    <property type="entry name" value="RESPONSE_REGULATORY"/>
    <property type="match status" value="1"/>
</dbReference>
<feature type="domain" description="Response regulatory" evidence="2">
    <location>
        <begin position="3"/>
        <end position="118"/>
    </location>
</feature>